<evidence type="ECO:0000313" key="2">
    <source>
        <dbReference type="EMBL" id="CBI23786.3"/>
    </source>
</evidence>
<dbReference type="PaxDb" id="29760-VIT_12s0034g02090.t01"/>
<reference evidence="3" key="1">
    <citation type="journal article" date="2007" name="Nature">
        <title>The grapevine genome sequence suggests ancestral hexaploidization in major angiosperm phyla.</title>
        <authorList>
            <consortium name="The French-Italian Public Consortium for Grapevine Genome Characterization."/>
            <person name="Jaillon O."/>
            <person name="Aury J.-M."/>
            <person name="Noel B."/>
            <person name="Policriti A."/>
            <person name="Clepet C."/>
            <person name="Casagrande A."/>
            <person name="Choisne N."/>
            <person name="Aubourg S."/>
            <person name="Vitulo N."/>
            <person name="Jubin C."/>
            <person name="Vezzi A."/>
            <person name="Legeai F."/>
            <person name="Hugueney P."/>
            <person name="Dasilva C."/>
            <person name="Horner D."/>
            <person name="Mica E."/>
            <person name="Jublot D."/>
            <person name="Poulain J."/>
            <person name="Bruyere C."/>
            <person name="Billault A."/>
            <person name="Segurens B."/>
            <person name="Gouyvenoux M."/>
            <person name="Ugarte E."/>
            <person name="Cattonaro F."/>
            <person name="Anthouard V."/>
            <person name="Vico V."/>
            <person name="Del Fabbro C."/>
            <person name="Alaux M."/>
            <person name="Di Gaspero G."/>
            <person name="Dumas V."/>
            <person name="Felice N."/>
            <person name="Paillard S."/>
            <person name="Juman I."/>
            <person name="Moroldo M."/>
            <person name="Scalabrin S."/>
            <person name="Canaguier A."/>
            <person name="Le Clainche I."/>
            <person name="Malacrida G."/>
            <person name="Durand E."/>
            <person name="Pesole G."/>
            <person name="Laucou V."/>
            <person name="Chatelet P."/>
            <person name="Merdinoglu D."/>
            <person name="Delledonne M."/>
            <person name="Pezzotti M."/>
            <person name="Lecharny A."/>
            <person name="Scarpelli C."/>
            <person name="Artiguenave F."/>
            <person name="Pe M.E."/>
            <person name="Valle G."/>
            <person name="Morgante M."/>
            <person name="Caboche M."/>
            <person name="Adam-Blondon A.-F."/>
            <person name="Weissenbach J."/>
            <person name="Quetier F."/>
            <person name="Wincker P."/>
        </authorList>
    </citation>
    <scope>NUCLEOTIDE SEQUENCE [LARGE SCALE GENOMIC DNA]</scope>
    <source>
        <strain evidence="3">cv. Pinot noir / PN40024</strain>
    </source>
</reference>
<evidence type="ECO:0000256" key="1">
    <source>
        <dbReference type="SAM" id="MobiDB-lite"/>
    </source>
</evidence>
<protein>
    <submittedName>
        <fullName evidence="2">Uncharacterized protein</fullName>
    </submittedName>
</protein>
<dbReference type="AlphaFoldDB" id="D7SZV7"/>
<organism evidence="2 3">
    <name type="scientific">Vitis vinifera</name>
    <name type="common">Grape</name>
    <dbReference type="NCBI Taxonomy" id="29760"/>
    <lineage>
        <taxon>Eukaryota</taxon>
        <taxon>Viridiplantae</taxon>
        <taxon>Streptophyta</taxon>
        <taxon>Embryophyta</taxon>
        <taxon>Tracheophyta</taxon>
        <taxon>Spermatophyta</taxon>
        <taxon>Magnoliopsida</taxon>
        <taxon>eudicotyledons</taxon>
        <taxon>Gunneridae</taxon>
        <taxon>Pentapetalae</taxon>
        <taxon>rosids</taxon>
        <taxon>Vitales</taxon>
        <taxon>Vitaceae</taxon>
        <taxon>Viteae</taxon>
        <taxon>Vitis</taxon>
    </lineage>
</organism>
<accession>D7SZV7</accession>
<dbReference type="InParanoid" id="D7SZV7"/>
<keyword evidence="3" id="KW-1185">Reference proteome</keyword>
<name>D7SZV7_VITVI</name>
<feature type="region of interest" description="Disordered" evidence="1">
    <location>
        <begin position="1"/>
        <end position="30"/>
    </location>
</feature>
<sequence length="71" mass="8734">MDSPDSIEDTNGSEDYSSYRNNVSKSNHPHYDHYMYDTKYSWNKYINRFILFYFFPYKKSNNGNFEKKEKH</sequence>
<feature type="compositionally biased region" description="Acidic residues" evidence="1">
    <location>
        <begin position="1"/>
        <end position="12"/>
    </location>
</feature>
<dbReference type="EMBL" id="FN595497">
    <property type="protein sequence ID" value="CBI23786.3"/>
    <property type="molecule type" value="Genomic_DNA"/>
</dbReference>
<dbReference type="HOGENOM" id="CLU_2745225_0_0_1"/>
<feature type="compositionally biased region" description="Polar residues" evidence="1">
    <location>
        <begin position="13"/>
        <end position="26"/>
    </location>
</feature>
<dbReference type="Proteomes" id="UP000009183">
    <property type="component" value="Chromosome 12"/>
</dbReference>
<proteinExistence type="predicted"/>
<gene>
    <name evidence="2" type="ordered locus">VIT_12s0034g02090</name>
</gene>
<evidence type="ECO:0000313" key="3">
    <source>
        <dbReference type="Proteomes" id="UP000009183"/>
    </source>
</evidence>